<dbReference type="RefSeq" id="WP_302714417.1">
    <property type="nucleotide sequence ID" value="NZ_JAULRT010000062.1"/>
</dbReference>
<feature type="chain" id="PRO_5046705902" description="Cell surface protein" evidence="1">
    <location>
        <begin position="24"/>
        <end position="511"/>
    </location>
</feature>
<gene>
    <name evidence="2" type="ORF">QWI16_15410</name>
</gene>
<name>A0ABT8THL2_9GAMM</name>
<comment type="caution">
    <text evidence="2">The sequence shown here is derived from an EMBL/GenBank/DDBJ whole genome shotgun (WGS) entry which is preliminary data.</text>
</comment>
<evidence type="ECO:0008006" key="4">
    <source>
        <dbReference type="Google" id="ProtNLM"/>
    </source>
</evidence>
<evidence type="ECO:0000313" key="2">
    <source>
        <dbReference type="EMBL" id="MDO3383568.1"/>
    </source>
</evidence>
<evidence type="ECO:0000313" key="3">
    <source>
        <dbReference type="Proteomes" id="UP001168380"/>
    </source>
</evidence>
<reference evidence="2" key="1">
    <citation type="submission" date="2023-07" db="EMBL/GenBank/DDBJ databases">
        <title>Gilvimarinus algae sp. nov., isolated from the surface of Kelp.</title>
        <authorList>
            <person name="Sun Y.Y."/>
            <person name="Gong Y."/>
            <person name="Du Z.J."/>
        </authorList>
    </citation>
    <scope>NUCLEOTIDE SEQUENCE</scope>
    <source>
        <strain evidence="2">SDUM040014</strain>
    </source>
</reference>
<protein>
    <recommendedName>
        <fullName evidence="4">Cell surface protein</fullName>
    </recommendedName>
</protein>
<accession>A0ABT8THL2</accession>
<organism evidence="2 3">
    <name type="scientific">Gilvimarinus algae</name>
    <dbReference type="NCBI Taxonomy" id="3058037"/>
    <lineage>
        <taxon>Bacteria</taxon>
        <taxon>Pseudomonadati</taxon>
        <taxon>Pseudomonadota</taxon>
        <taxon>Gammaproteobacteria</taxon>
        <taxon>Cellvibrionales</taxon>
        <taxon>Cellvibrionaceae</taxon>
        <taxon>Gilvimarinus</taxon>
    </lineage>
</organism>
<sequence>MKKKLLPLAMLAGLAGAAGTAQAVYINSDGVGETLIYPFYSVEEGQNTYINITNTTEYYKAVKVRFLEGQNSAEVLDFNLYLSPEDVWTGAIVPVEGGGAKVITRDNSCTVPWIPRPNEENEVDGVNFRTFEFTGDGGDQTVARTQEGYVEIIEMGVILDADVQDEIQHDASGMPGDCDGLRARWLTAGVTPSSSSLNFENPSDVTGTGFWLAPNDPNVGFADQADQDSEYSLGGLYGYGVLINPAEGSGSAYNAVALDQFFGAAVVDSAYLPQHTNPGTTLPSLGSAYEVAQVIDGNTIVDELMVNGWDAVSAVFMHDTLSNDFVLDAAVSADTDWVITMPTKRFYVNQGDTDGDANPALPPFTNPWSAGQACEVVGIEAWDREEAVTELTGDIDFSPRPPAGEGPDPSSICSEVNVLTFGDASAVHPSSRIQYGMPELGFENGWVRLTFSNDTVGERELESDSGVIFQGLPVTGFAVQKFINGAMEGGTLANYAWLVQHNYTRDISSAP</sequence>
<keyword evidence="3" id="KW-1185">Reference proteome</keyword>
<evidence type="ECO:0000256" key="1">
    <source>
        <dbReference type="SAM" id="SignalP"/>
    </source>
</evidence>
<dbReference type="Proteomes" id="UP001168380">
    <property type="component" value="Unassembled WGS sequence"/>
</dbReference>
<feature type="signal peptide" evidence="1">
    <location>
        <begin position="1"/>
        <end position="23"/>
    </location>
</feature>
<keyword evidence="1" id="KW-0732">Signal</keyword>
<proteinExistence type="predicted"/>
<dbReference type="EMBL" id="JAULRT010000062">
    <property type="protein sequence ID" value="MDO3383568.1"/>
    <property type="molecule type" value="Genomic_DNA"/>
</dbReference>